<dbReference type="Proteomes" id="UP000198228">
    <property type="component" value="Chromosome I"/>
</dbReference>
<evidence type="ECO:0000313" key="4">
    <source>
        <dbReference type="Proteomes" id="UP000198228"/>
    </source>
</evidence>
<protein>
    <submittedName>
        <fullName evidence="3">Predicted oxidoreductase</fullName>
    </submittedName>
</protein>
<dbReference type="Pfam" id="PF00248">
    <property type="entry name" value="Aldo_ket_red"/>
    <property type="match status" value="1"/>
</dbReference>
<feature type="domain" description="NADP-dependent oxidoreductase" evidence="2">
    <location>
        <begin position="23"/>
        <end position="317"/>
    </location>
</feature>
<dbReference type="PANTHER" id="PTHR43625">
    <property type="entry name" value="AFLATOXIN B1 ALDEHYDE REDUCTASE"/>
    <property type="match status" value="1"/>
</dbReference>
<dbReference type="GO" id="GO:0005737">
    <property type="term" value="C:cytoplasm"/>
    <property type="evidence" value="ECO:0007669"/>
    <property type="project" value="TreeGrafter"/>
</dbReference>
<organism evidence="3 4">
    <name type="scientific">Micromonospora purpureochromogenes</name>
    <dbReference type="NCBI Taxonomy" id="47872"/>
    <lineage>
        <taxon>Bacteria</taxon>
        <taxon>Bacillati</taxon>
        <taxon>Actinomycetota</taxon>
        <taxon>Actinomycetes</taxon>
        <taxon>Micromonosporales</taxon>
        <taxon>Micromonosporaceae</taxon>
        <taxon>Micromonospora</taxon>
    </lineage>
</organism>
<evidence type="ECO:0000313" key="3">
    <source>
        <dbReference type="EMBL" id="SCE87333.1"/>
    </source>
</evidence>
<dbReference type="RefSeq" id="WP_088960301.1">
    <property type="nucleotide sequence ID" value="NZ_LT607410.1"/>
</dbReference>
<dbReference type="PANTHER" id="PTHR43625:SF40">
    <property type="entry name" value="ALDO-KETO REDUCTASE YAKC [NADP(+)]"/>
    <property type="match status" value="1"/>
</dbReference>
<evidence type="ECO:0000256" key="1">
    <source>
        <dbReference type="ARBA" id="ARBA00023002"/>
    </source>
</evidence>
<sequence length="325" mass="34657">MTGTHQAVVAPRALGDAGPAVHPIGLGCMGMSWVYAPQERDEVAAIRTIRQALDLGLDLLDTADLYGPFSNERLLGRTLKGRRDRAVVATKAGLAVDDAGSIHRDGSPAHLRASCEASLRRLGLDHVDLLHLHRVDPAVPLEETWGAMAELVAEGKVRGIGLSEVSVAEIDLAHAIHPVATVQNELSLWSREPLADVLPHCRTRGIGFVACCPLGRGFLTGAFREPGDLPAGDGRRDYFPRFSAEAMRQNRALLDELDAVARDAGHTPAQLALAWVLAQDDAVVAIPGARTRPHLTENAEAASVVLTADVRARLDALPPAVGGRY</sequence>
<reference evidence="3 4" key="1">
    <citation type="submission" date="2016-06" db="EMBL/GenBank/DDBJ databases">
        <authorList>
            <person name="Kjaerup R.B."/>
            <person name="Dalgaard T.S."/>
            <person name="Juul-Madsen H.R."/>
        </authorList>
    </citation>
    <scope>NUCLEOTIDE SEQUENCE [LARGE SCALE GENOMIC DNA]</scope>
    <source>
        <strain evidence="3 4">DSM 43821</strain>
    </source>
</reference>
<dbReference type="SUPFAM" id="SSF51430">
    <property type="entry name" value="NAD(P)-linked oxidoreductase"/>
    <property type="match status" value="1"/>
</dbReference>
<dbReference type="Gene3D" id="3.20.20.100">
    <property type="entry name" value="NADP-dependent oxidoreductase domain"/>
    <property type="match status" value="1"/>
</dbReference>
<keyword evidence="1" id="KW-0560">Oxidoreductase</keyword>
<evidence type="ECO:0000259" key="2">
    <source>
        <dbReference type="Pfam" id="PF00248"/>
    </source>
</evidence>
<dbReference type="InterPro" id="IPR023210">
    <property type="entry name" value="NADP_OxRdtase_dom"/>
</dbReference>
<dbReference type="AlphaFoldDB" id="A0A1C4VTN8"/>
<name>A0A1C4VTN8_9ACTN</name>
<dbReference type="GO" id="GO:0016491">
    <property type="term" value="F:oxidoreductase activity"/>
    <property type="evidence" value="ECO:0007669"/>
    <property type="project" value="UniProtKB-KW"/>
</dbReference>
<dbReference type="InterPro" id="IPR050791">
    <property type="entry name" value="Aldo-Keto_reductase"/>
</dbReference>
<accession>A0A1C4VTN8</accession>
<gene>
    <name evidence="3" type="ORF">GA0074696_1367</name>
</gene>
<dbReference type="EMBL" id="LT607410">
    <property type="protein sequence ID" value="SCE87333.1"/>
    <property type="molecule type" value="Genomic_DNA"/>
</dbReference>
<proteinExistence type="predicted"/>
<dbReference type="InterPro" id="IPR036812">
    <property type="entry name" value="NAD(P)_OxRdtase_dom_sf"/>
</dbReference>